<evidence type="ECO:0000313" key="3">
    <source>
        <dbReference type="Proteomes" id="UP000053257"/>
    </source>
</evidence>
<organism evidence="2 3">
    <name type="scientific">Phlebiopsis gigantea (strain 11061_1 CR5-6)</name>
    <name type="common">White-rot fungus</name>
    <name type="synonym">Peniophora gigantea</name>
    <dbReference type="NCBI Taxonomy" id="745531"/>
    <lineage>
        <taxon>Eukaryota</taxon>
        <taxon>Fungi</taxon>
        <taxon>Dikarya</taxon>
        <taxon>Basidiomycota</taxon>
        <taxon>Agaricomycotina</taxon>
        <taxon>Agaricomycetes</taxon>
        <taxon>Polyporales</taxon>
        <taxon>Phanerochaetaceae</taxon>
        <taxon>Phlebiopsis</taxon>
    </lineage>
</organism>
<dbReference type="Proteomes" id="UP000053257">
    <property type="component" value="Unassembled WGS sequence"/>
</dbReference>
<dbReference type="Pfam" id="PF12937">
    <property type="entry name" value="F-box-like"/>
    <property type="match status" value="1"/>
</dbReference>
<feature type="non-terminal residue" evidence="2">
    <location>
        <position position="101"/>
    </location>
</feature>
<evidence type="ECO:0000313" key="2">
    <source>
        <dbReference type="EMBL" id="KIP05545.1"/>
    </source>
</evidence>
<sequence>QVLQAEVDAHKQQIIEKTRRMNHLLTINRLPPELLGEILLYWMETAKGQSATTDRKWTKIAHVCHHWREVALSSPRLWSSFTLGPLDWTREMLARSKRAPL</sequence>
<name>A0A0C3S8Q6_PHLG1</name>
<accession>A0A0C3S8Q6</accession>
<dbReference type="InterPro" id="IPR036047">
    <property type="entry name" value="F-box-like_dom_sf"/>
</dbReference>
<proteinExistence type="predicted"/>
<protein>
    <recommendedName>
        <fullName evidence="1">F-box domain-containing protein</fullName>
    </recommendedName>
</protein>
<feature type="non-terminal residue" evidence="2">
    <location>
        <position position="1"/>
    </location>
</feature>
<dbReference type="AlphaFoldDB" id="A0A0C3S8Q6"/>
<dbReference type="Gene3D" id="1.20.1280.50">
    <property type="match status" value="1"/>
</dbReference>
<keyword evidence="3" id="KW-1185">Reference proteome</keyword>
<dbReference type="EMBL" id="KN840540">
    <property type="protein sequence ID" value="KIP05545.1"/>
    <property type="molecule type" value="Genomic_DNA"/>
</dbReference>
<dbReference type="OrthoDB" id="3353710at2759"/>
<dbReference type="STRING" id="745531.A0A0C3S8Q6"/>
<feature type="domain" description="F-box" evidence="1">
    <location>
        <begin position="27"/>
        <end position="82"/>
    </location>
</feature>
<dbReference type="HOGENOM" id="CLU_149062_0_0_1"/>
<evidence type="ECO:0000259" key="1">
    <source>
        <dbReference type="Pfam" id="PF12937"/>
    </source>
</evidence>
<gene>
    <name evidence="2" type="ORF">PHLGIDRAFT_56682</name>
</gene>
<dbReference type="SUPFAM" id="SSF81383">
    <property type="entry name" value="F-box domain"/>
    <property type="match status" value="1"/>
</dbReference>
<dbReference type="InterPro" id="IPR001810">
    <property type="entry name" value="F-box_dom"/>
</dbReference>
<reference evidence="2 3" key="1">
    <citation type="journal article" date="2014" name="PLoS Genet.">
        <title>Analysis of the Phlebiopsis gigantea genome, transcriptome and secretome provides insight into its pioneer colonization strategies of wood.</title>
        <authorList>
            <person name="Hori C."/>
            <person name="Ishida T."/>
            <person name="Igarashi K."/>
            <person name="Samejima M."/>
            <person name="Suzuki H."/>
            <person name="Master E."/>
            <person name="Ferreira P."/>
            <person name="Ruiz-Duenas F.J."/>
            <person name="Held B."/>
            <person name="Canessa P."/>
            <person name="Larrondo L.F."/>
            <person name="Schmoll M."/>
            <person name="Druzhinina I.S."/>
            <person name="Kubicek C.P."/>
            <person name="Gaskell J.A."/>
            <person name="Kersten P."/>
            <person name="St John F."/>
            <person name="Glasner J."/>
            <person name="Sabat G."/>
            <person name="Splinter BonDurant S."/>
            <person name="Syed K."/>
            <person name="Yadav J."/>
            <person name="Mgbeahuruike A.C."/>
            <person name="Kovalchuk A."/>
            <person name="Asiegbu F.O."/>
            <person name="Lackner G."/>
            <person name="Hoffmeister D."/>
            <person name="Rencoret J."/>
            <person name="Gutierrez A."/>
            <person name="Sun H."/>
            <person name="Lindquist E."/>
            <person name="Barry K."/>
            <person name="Riley R."/>
            <person name="Grigoriev I.V."/>
            <person name="Henrissat B."/>
            <person name="Kues U."/>
            <person name="Berka R.M."/>
            <person name="Martinez A.T."/>
            <person name="Covert S.F."/>
            <person name="Blanchette R.A."/>
            <person name="Cullen D."/>
        </authorList>
    </citation>
    <scope>NUCLEOTIDE SEQUENCE [LARGE SCALE GENOMIC DNA]</scope>
    <source>
        <strain evidence="2 3">11061_1 CR5-6</strain>
    </source>
</reference>